<protein>
    <submittedName>
        <fullName evidence="1">Uncharacterized protein</fullName>
    </submittedName>
</protein>
<dbReference type="PANTHER" id="PTHR11008">
    <property type="entry name" value="PROTEIN TAKEOUT-LIKE PROTEIN"/>
    <property type="match status" value="1"/>
</dbReference>
<dbReference type="Proteomes" id="UP000719412">
    <property type="component" value="Unassembled WGS sequence"/>
</dbReference>
<accession>A0A8J6LDJ5</accession>
<dbReference type="PANTHER" id="PTHR11008:SF32">
    <property type="entry name" value="CIRCADIAN CLOCK-CONTROLLED PROTEIN DAYWAKE-RELATED"/>
    <property type="match status" value="1"/>
</dbReference>
<evidence type="ECO:0000313" key="1">
    <source>
        <dbReference type="EMBL" id="KAH0816785.1"/>
    </source>
</evidence>
<dbReference type="InterPro" id="IPR010562">
    <property type="entry name" value="Haemolymph_juvenile_hormone-bd"/>
</dbReference>
<name>A0A8J6LDJ5_TENMO</name>
<dbReference type="Gene3D" id="3.15.10.30">
    <property type="entry name" value="Haemolymph juvenile hormone binding protein"/>
    <property type="match status" value="2"/>
</dbReference>
<dbReference type="Pfam" id="PF06585">
    <property type="entry name" value="JHBP"/>
    <property type="match status" value="2"/>
</dbReference>
<dbReference type="EMBL" id="JABDTM020020935">
    <property type="protein sequence ID" value="KAH0816785.1"/>
    <property type="molecule type" value="Genomic_DNA"/>
</dbReference>
<dbReference type="InterPro" id="IPR038606">
    <property type="entry name" value="To_sf"/>
</dbReference>
<sequence>MSFNYDFNGNVLMLPITGKGPGKTEIVKPKFSLEFNLEEYDKDGQKHLKVKGQKFHWEAELLKFNFENLFGGDKALSDNINKVMNENWQPVFEDVGSIKPKFSLSFNLEESDKKGQKYFKVIDQKFSWEPELLTLKFENLFGGDPALGENINKVINENWQVIFQDVGPSYSVALGQIFGAIANGFFGKVSVLELFGEE</sequence>
<evidence type="ECO:0000313" key="2">
    <source>
        <dbReference type="Proteomes" id="UP000719412"/>
    </source>
</evidence>
<reference evidence="1" key="1">
    <citation type="journal article" date="2020" name="J Insects Food Feed">
        <title>The yellow mealworm (Tenebrio molitor) genome: a resource for the emerging insects as food and feed industry.</title>
        <authorList>
            <person name="Eriksson T."/>
            <person name="Andere A."/>
            <person name="Kelstrup H."/>
            <person name="Emery V."/>
            <person name="Picard C."/>
        </authorList>
    </citation>
    <scope>NUCLEOTIDE SEQUENCE</scope>
    <source>
        <strain evidence="1">Stoneville</strain>
        <tissue evidence="1">Whole head</tissue>
    </source>
</reference>
<keyword evidence="2" id="KW-1185">Reference proteome</keyword>
<dbReference type="GO" id="GO:0005615">
    <property type="term" value="C:extracellular space"/>
    <property type="evidence" value="ECO:0007669"/>
    <property type="project" value="TreeGrafter"/>
</dbReference>
<dbReference type="AlphaFoldDB" id="A0A8J6LDJ5"/>
<gene>
    <name evidence="1" type="ORF">GEV33_006006</name>
</gene>
<proteinExistence type="predicted"/>
<comment type="caution">
    <text evidence="1">The sequence shown here is derived from an EMBL/GenBank/DDBJ whole genome shotgun (WGS) entry which is preliminary data.</text>
</comment>
<reference evidence="1" key="2">
    <citation type="submission" date="2021-08" db="EMBL/GenBank/DDBJ databases">
        <authorList>
            <person name="Eriksson T."/>
        </authorList>
    </citation>
    <scope>NUCLEOTIDE SEQUENCE</scope>
    <source>
        <strain evidence="1">Stoneville</strain>
        <tissue evidence="1">Whole head</tissue>
    </source>
</reference>
<organism evidence="1 2">
    <name type="scientific">Tenebrio molitor</name>
    <name type="common">Yellow mealworm beetle</name>
    <dbReference type="NCBI Taxonomy" id="7067"/>
    <lineage>
        <taxon>Eukaryota</taxon>
        <taxon>Metazoa</taxon>
        <taxon>Ecdysozoa</taxon>
        <taxon>Arthropoda</taxon>
        <taxon>Hexapoda</taxon>
        <taxon>Insecta</taxon>
        <taxon>Pterygota</taxon>
        <taxon>Neoptera</taxon>
        <taxon>Endopterygota</taxon>
        <taxon>Coleoptera</taxon>
        <taxon>Polyphaga</taxon>
        <taxon>Cucujiformia</taxon>
        <taxon>Tenebrionidae</taxon>
        <taxon>Tenebrio</taxon>
    </lineage>
</organism>